<keyword evidence="1" id="KW-0472">Membrane</keyword>
<evidence type="ECO:0008006" key="4">
    <source>
        <dbReference type="Google" id="ProtNLM"/>
    </source>
</evidence>
<feature type="transmembrane region" description="Helical" evidence="1">
    <location>
        <begin position="94"/>
        <end position="118"/>
    </location>
</feature>
<accession>A0ABR2HMK6</accession>
<feature type="transmembrane region" description="Helical" evidence="1">
    <location>
        <begin position="12"/>
        <end position="37"/>
    </location>
</feature>
<feature type="transmembrane region" description="Helical" evidence="1">
    <location>
        <begin position="242"/>
        <end position="262"/>
    </location>
</feature>
<protein>
    <recommendedName>
        <fullName evidence="4">Tetraspanin family protein</fullName>
    </recommendedName>
</protein>
<keyword evidence="1" id="KW-0812">Transmembrane</keyword>
<gene>
    <name evidence="2" type="ORF">M9Y10_018491</name>
</gene>
<reference evidence="2 3" key="1">
    <citation type="submission" date="2024-04" db="EMBL/GenBank/DDBJ databases">
        <title>Tritrichomonas musculus Genome.</title>
        <authorList>
            <person name="Alves-Ferreira E."/>
            <person name="Grigg M."/>
            <person name="Lorenzi H."/>
            <person name="Galac M."/>
        </authorList>
    </citation>
    <scope>NUCLEOTIDE SEQUENCE [LARGE SCALE GENOMIC DNA]</scope>
    <source>
        <strain evidence="2 3">EAF2021</strain>
    </source>
</reference>
<proteinExistence type="predicted"/>
<organism evidence="2 3">
    <name type="scientific">Tritrichomonas musculus</name>
    <dbReference type="NCBI Taxonomy" id="1915356"/>
    <lineage>
        <taxon>Eukaryota</taxon>
        <taxon>Metamonada</taxon>
        <taxon>Parabasalia</taxon>
        <taxon>Tritrichomonadida</taxon>
        <taxon>Tritrichomonadidae</taxon>
        <taxon>Tritrichomonas</taxon>
    </lineage>
</organism>
<evidence type="ECO:0000256" key="1">
    <source>
        <dbReference type="SAM" id="Phobius"/>
    </source>
</evidence>
<evidence type="ECO:0000313" key="3">
    <source>
        <dbReference type="Proteomes" id="UP001470230"/>
    </source>
</evidence>
<keyword evidence="1" id="KW-1133">Transmembrane helix</keyword>
<dbReference type="EMBL" id="JAPFFF010000025">
    <property type="protein sequence ID" value="KAK8849902.1"/>
    <property type="molecule type" value="Genomic_DNA"/>
</dbReference>
<keyword evidence="3" id="KW-1185">Reference proteome</keyword>
<comment type="caution">
    <text evidence="2">The sequence shown here is derived from an EMBL/GenBank/DDBJ whole genome shotgun (WGS) entry which is preliminary data.</text>
</comment>
<evidence type="ECO:0000313" key="2">
    <source>
        <dbReference type="EMBL" id="KAK8849902.1"/>
    </source>
</evidence>
<sequence>MIIHNFFSGKNQLFAFITAGILFAGLFSCLVISGYWFSYYNSYGKHAEYTVLATYYCTLLCMVFSLLALVVLIFMVVSHFFLSFISENRLFSNIIVIVLTVFSIFSIITGLLCGVLGVTDINPNGLYDDVENPTFDPKCHTLLIDGFSGTMYYYAKEHNDAKGYGSWMYKILKKICPEVTKFLESYLQESELKPKEFIIYILQLSIDEDDVSGWAREVDTLLAESGAKYSNALCKSVGVPSFIFSIFTIVGLVFLAIFGCCAKGDDASENEGA</sequence>
<name>A0ABR2HMK6_9EUKA</name>
<feature type="transmembrane region" description="Helical" evidence="1">
    <location>
        <begin position="49"/>
        <end position="82"/>
    </location>
</feature>
<dbReference type="Proteomes" id="UP001470230">
    <property type="component" value="Unassembled WGS sequence"/>
</dbReference>